<dbReference type="STRING" id="1209962.L0PF04"/>
<dbReference type="InterPro" id="IPR015433">
    <property type="entry name" value="PI3/4_kinase"/>
</dbReference>
<dbReference type="Gene3D" id="1.10.1070.11">
    <property type="entry name" value="Phosphatidylinositol 3-/4-kinase, catalytic domain"/>
    <property type="match status" value="1"/>
</dbReference>
<evidence type="ECO:0000256" key="5">
    <source>
        <dbReference type="ARBA" id="ARBA00022741"/>
    </source>
</evidence>
<keyword evidence="4" id="KW-0808">Transferase</keyword>
<dbReference type="InterPro" id="IPR016024">
    <property type="entry name" value="ARM-type_fold"/>
</dbReference>
<dbReference type="InterPro" id="IPR036940">
    <property type="entry name" value="PI3/4_kinase_cat_sf"/>
</dbReference>
<dbReference type="Proteomes" id="UP000010422">
    <property type="component" value="Unassembled WGS sequence"/>
</dbReference>
<dbReference type="SUPFAM" id="SSF48371">
    <property type="entry name" value="ARM repeat"/>
    <property type="match status" value="1"/>
</dbReference>
<dbReference type="AlphaFoldDB" id="L0PF04"/>
<gene>
    <name evidence="10" type="ORF">PNEJI1_001120</name>
</gene>
<keyword evidence="5" id="KW-0547">Nucleotide-binding</keyword>
<dbReference type="InterPro" id="IPR042236">
    <property type="entry name" value="PI3K_accessory_sf"/>
</dbReference>
<evidence type="ECO:0000256" key="7">
    <source>
        <dbReference type="ARBA" id="ARBA00022840"/>
    </source>
</evidence>
<dbReference type="InParanoid" id="L0PF04"/>
<evidence type="ECO:0000313" key="11">
    <source>
        <dbReference type="Proteomes" id="UP000010422"/>
    </source>
</evidence>
<feature type="domain" description="PIK helical" evidence="9">
    <location>
        <begin position="100"/>
        <end position="286"/>
    </location>
</feature>
<sequence length="628" mass="72856">MKTKKILYSAIFTWFSRAPKWTFGGNRIQLETELNLLVTIQNAIEKDNIIAKSSFYDEFFDNVHEKQQKLLYLLISHEKYRISTWLNVRMVGLCTYNLTTLWANISDEQWKIFVDTAWDHDPVLAVNLLYRFKSRGLYKVLRDLVMENPFNVIDCPSALNILFDNKFFNDITFQLKYLEFWAPIVPLTAITYFLPIYSNNGFILQYASRVLEHYSLDVIFFYVPELVQALRYDTLGYIEQFIVETSMLSQLFAHQMIWNIKANTYKDEEASEPDSIKSVLDNVMERIISGFTEENKAFYEREFNFFDEVTSISGKLKPYIKKSKLEKKEKIDLEVSKIKVESNVYLPSNPEDIVIGIDRKSGKPLQSHAKAPFILTFRIKVKKERHINFQESIPNEDSDSSLNKEITQEFWKSSIFKVGDDCRQDVLALQLISIVTATAPGCNNSISRDMLGREAVNGYFITKYGDENSIEFQKARNNFVQNRHNGNIMIDNEGHIVHIDFGFLLDIAPGGITFESAPFKLTREMIAVMGGNQKTQSFIWFQELCIKAFFACRPYAENIIECVTLMLDSGLPCFKGATTINNLRSRFHLDLEDHEVARTVIKLINSSYENRRTVIYDQFQSITNGIPY</sequence>
<dbReference type="InterPro" id="IPR000403">
    <property type="entry name" value="PI3/4_kinase_cat_dom"/>
</dbReference>
<accession>L0PF04</accession>
<dbReference type="InterPro" id="IPR011009">
    <property type="entry name" value="Kinase-like_dom_sf"/>
</dbReference>
<dbReference type="PROSITE" id="PS51545">
    <property type="entry name" value="PIK_HELICAL"/>
    <property type="match status" value="1"/>
</dbReference>
<feature type="domain" description="PI3K/PI4K catalytic" evidence="8">
    <location>
        <begin position="305"/>
        <end position="612"/>
    </location>
</feature>
<evidence type="ECO:0000259" key="8">
    <source>
        <dbReference type="PROSITE" id="PS50290"/>
    </source>
</evidence>
<dbReference type="FunFam" id="1.25.40.70:FF:000011">
    <property type="entry name" value="Phosphatidylinositol 4-kinase alpha"/>
    <property type="match status" value="1"/>
</dbReference>
<organism evidence="11">
    <name type="scientific">Pneumocystis jirovecii</name>
    <name type="common">Human pneumocystis pneumonia agent</name>
    <dbReference type="NCBI Taxonomy" id="42068"/>
    <lineage>
        <taxon>Eukaryota</taxon>
        <taxon>Fungi</taxon>
        <taxon>Dikarya</taxon>
        <taxon>Ascomycota</taxon>
        <taxon>Taphrinomycotina</taxon>
        <taxon>Pneumocystomycetes</taxon>
        <taxon>Pneumocystaceae</taxon>
        <taxon>Pneumocystis</taxon>
    </lineage>
</organism>
<dbReference type="PANTHER" id="PTHR10048:SF15">
    <property type="entry name" value="PHOSPHATIDYLINOSITOL 4-KINASE ALPHA"/>
    <property type="match status" value="1"/>
</dbReference>
<comment type="catalytic activity">
    <reaction evidence="1">
        <text>a 1,2-diacyl-sn-glycero-3-phospho-(1D-myo-inositol) + ATP = a 1,2-diacyl-sn-glycero-3-phospho-(1D-myo-inositol 4-phosphate) + ADP + H(+)</text>
        <dbReference type="Rhea" id="RHEA:19877"/>
        <dbReference type="ChEBI" id="CHEBI:15378"/>
        <dbReference type="ChEBI" id="CHEBI:30616"/>
        <dbReference type="ChEBI" id="CHEBI:57880"/>
        <dbReference type="ChEBI" id="CHEBI:58178"/>
        <dbReference type="ChEBI" id="CHEBI:456216"/>
        <dbReference type="EC" id="2.7.1.67"/>
    </reaction>
</comment>
<evidence type="ECO:0000256" key="1">
    <source>
        <dbReference type="ARBA" id="ARBA00001686"/>
    </source>
</evidence>
<name>L0PF04_PNEJI</name>
<evidence type="ECO:0000256" key="2">
    <source>
        <dbReference type="ARBA" id="ARBA00006209"/>
    </source>
</evidence>
<dbReference type="Pfam" id="PF00454">
    <property type="entry name" value="PI3_PI4_kinase"/>
    <property type="match status" value="1"/>
</dbReference>
<keyword evidence="6" id="KW-0418">Kinase</keyword>
<dbReference type="GO" id="GO:0048015">
    <property type="term" value="P:phosphatidylinositol-mediated signaling"/>
    <property type="evidence" value="ECO:0007669"/>
    <property type="project" value="TreeGrafter"/>
</dbReference>
<evidence type="ECO:0000313" key="10">
    <source>
        <dbReference type="EMBL" id="CCJ30225.1"/>
    </source>
</evidence>
<evidence type="ECO:0000259" key="9">
    <source>
        <dbReference type="PROSITE" id="PS51545"/>
    </source>
</evidence>
<dbReference type="EC" id="2.7.1.67" evidence="3"/>
<dbReference type="GO" id="GO:0005737">
    <property type="term" value="C:cytoplasm"/>
    <property type="evidence" value="ECO:0007669"/>
    <property type="project" value="TreeGrafter"/>
</dbReference>
<protein>
    <recommendedName>
        <fullName evidence="3">1-phosphatidylinositol 4-kinase</fullName>
        <ecNumber evidence="3">2.7.1.67</ecNumber>
    </recommendedName>
</protein>
<keyword evidence="7" id="KW-0067">ATP-binding</keyword>
<dbReference type="GO" id="GO:0046854">
    <property type="term" value="P:phosphatidylinositol phosphate biosynthetic process"/>
    <property type="evidence" value="ECO:0007669"/>
    <property type="project" value="InterPro"/>
</dbReference>
<dbReference type="SMART" id="SM00145">
    <property type="entry name" value="PI3Ka"/>
    <property type="match status" value="1"/>
</dbReference>
<comment type="similarity">
    <text evidence="2">Belongs to the PI3/PI4-kinase family. Type III PI4K subfamily.</text>
</comment>
<dbReference type="SMART" id="SM00146">
    <property type="entry name" value="PI3Kc"/>
    <property type="match status" value="1"/>
</dbReference>
<dbReference type="GO" id="GO:0005886">
    <property type="term" value="C:plasma membrane"/>
    <property type="evidence" value="ECO:0007669"/>
    <property type="project" value="TreeGrafter"/>
</dbReference>
<evidence type="ECO:0000256" key="3">
    <source>
        <dbReference type="ARBA" id="ARBA00012169"/>
    </source>
</evidence>
<dbReference type="InterPro" id="IPR018936">
    <property type="entry name" value="PI3/4_kinase_CS"/>
</dbReference>
<dbReference type="PROSITE" id="PS50290">
    <property type="entry name" value="PI3_4_KINASE_3"/>
    <property type="match status" value="1"/>
</dbReference>
<dbReference type="GO" id="GO:0004430">
    <property type="term" value="F:1-phosphatidylinositol 4-kinase activity"/>
    <property type="evidence" value="ECO:0007669"/>
    <property type="project" value="UniProtKB-EC"/>
</dbReference>
<dbReference type="SUPFAM" id="SSF56112">
    <property type="entry name" value="Protein kinase-like (PK-like)"/>
    <property type="match status" value="1"/>
</dbReference>
<dbReference type="EMBL" id="CAKM01000241">
    <property type="protein sequence ID" value="CCJ30225.1"/>
    <property type="molecule type" value="Genomic_DNA"/>
</dbReference>
<dbReference type="PROSITE" id="PS00915">
    <property type="entry name" value="PI3_4_KINASE_1"/>
    <property type="match status" value="1"/>
</dbReference>
<dbReference type="FunFam" id="3.30.1010.10:FF:000014">
    <property type="entry name" value="Phosphatidylinositol 4-kinase STT4"/>
    <property type="match status" value="1"/>
</dbReference>
<dbReference type="PANTHER" id="PTHR10048">
    <property type="entry name" value="PHOSPHATIDYLINOSITOL KINASE"/>
    <property type="match status" value="1"/>
</dbReference>
<proteinExistence type="inferred from homology"/>
<dbReference type="VEuPathDB" id="FungiDB:PNEJI1_001120"/>
<dbReference type="InterPro" id="IPR001263">
    <property type="entry name" value="PI3K_accessory_dom"/>
</dbReference>
<evidence type="ECO:0000256" key="6">
    <source>
        <dbReference type="ARBA" id="ARBA00022777"/>
    </source>
</evidence>
<dbReference type="CDD" id="cd05167">
    <property type="entry name" value="PI4Kc_III_alpha"/>
    <property type="match status" value="1"/>
</dbReference>
<reference evidence="10 11" key="1">
    <citation type="journal article" date="2012" name="MBio">
        <title>De novo assembly of the Pneumocystis jirovecii genome from a single bronchoalveolar lavage fluid specimen from a patient.</title>
        <authorList>
            <person name="Cisse O.H."/>
            <person name="Pagni M."/>
            <person name="Hauser P.M."/>
        </authorList>
    </citation>
    <scope>NUCLEOTIDE SEQUENCE [LARGE SCALE GENOMIC DNA]</scope>
    <source>
        <strain evidence="10 11">SE8</strain>
    </source>
</reference>
<dbReference type="Pfam" id="PF00613">
    <property type="entry name" value="PI3Ka"/>
    <property type="match status" value="1"/>
</dbReference>
<comment type="caution">
    <text evidence="10">The sequence shown here is derived from an EMBL/GenBank/DDBJ whole genome shotgun (WGS) entry which is preliminary data.</text>
</comment>
<dbReference type="GO" id="GO:0005524">
    <property type="term" value="F:ATP binding"/>
    <property type="evidence" value="ECO:0007669"/>
    <property type="project" value="UniProtKB-KW"/>
</dbReference>
<dbReference type="Gene3D" id="1.25.40.70">
    <property type="entry name" value="Phosphatidylinositol 3-kinase, accessory domain (PIK)"/>
    <property type="match status" value="1"/>
</dbReference>
<evidence type="ECO:0000256" key="4">
    <source>
        <dbReference type="ARBA" id="ARBA00022679"/>
    </source>
</evidence>
<dbReference type="Gene3D" id="3.30.1010.10">
    <property type="entry name" value="Phosphatidylinositol 3-kinase Catalytic Subunit, Chain A, domain 4"/>
    <property type="match status" value="1"/>
</dbReference>